<evidence type="ECO:0000256" key="1">
    <source>
        <dbReference type="SAM" id="MobiDB-lite"/>
    </source>
</evidence>
<comment type="caution">
    <text evidence="2">The sequence shown here is derived from an EMBL/GenBank/DDBJ whole genome shotgun (WGS) entry which is preliminary data.</text>
</comment>
<organism evidence="2 3">
    <name type="scientific">Rhodotorula toruloides</name>
    <name type="common">Yeast</name>
    <name type="synonym">Rhodosporidium toruloides</name>
    <dbReference type="NCBI Taxonomy" id="5286"/>
    <lineage>
        <taxon>Eukaryota</taxon>
        <taxon>Fungi</taxon>
        <taxon>Dikarya</taxon>
        <taxon>Basidiomycota</taxon>
        <taxon>Pucciniomycotina</taxon>
        <taxon>Microbotryomycetes</taxon>
        <taxon>Sporidiobolales</taxon>
        <taxon>Sporidiobolaceae</taxon>
        <taxon>Rhodotorula</taxon>
    </lineage>
</organism>
<accession>A0A2T0AAQ0</accession>
<sequence>MVVSPRTVEGGIKVRRIRSWRCGVDARAVRRSCHQAHKRHVQQVRFMSCNRPPAESQSNRPGGRSDRRTRLSGCSAPGMAIGWHSCPTKRPAQSVAILHEQPEPSERPVCRDGREEEDLQRRAGGAAGSRSFDLTDTVLSKPDHLKQASLSE</sequence>
<protein>
    <submittedName>
        <fullName evidence="2">Uncharacterized protein</fullName>
    </submittedName>
</protein>
<dbReference type="EMBL" id="LCTV02000005">
    <property type="protein sequence ID" value="PRQ75077.1"/>
    <property type="molecule type" value="Genomic_DNA"/>
</dbReference>
<dbReference type="AlphaFoldDB" id="A0A2T0AAQ0"/>
<evidence type="ECO:0000313" key="2">
    <source>
        <dbReference type="EMBL" id="PRQ75077.1"/>
    </source>
</evidence>
<feature type="region of interest" description="Disordered" evidence="1">
    <location>
        <begin position="47"/>
        <end position="152"/>
    </location>
</feature>
<gene>
    <name evidence="2" type="ORF">AAT19DRAFT_14099</name>
</gene>
<dbReference type="Proteomes" id="UP000239560">
    <property type="component" value="Unassembled WGS sequence"/>
</dbReference>
<name>A0A2T0AAQ0_RHOTO</name>
<evidence type="ECO:0000313" key="3">
    <source>
        <dbReference type="Proteomes" id="UP000239560"/>
    </source>
</evidence>
<feature type="compositionally biased region" description="Basic and acidic residues" evidence="1">
    <location>
        <begin position="100"/>
        <end position="114"/>
    </location>
</feature>
<proteinExistence type="predicted"/>
<reference evidence="2 3" key="1">
    <citation type="journal article" date="2018" name="Elife">
        <title>Functional genomics of lipid metabolism in the oleaginous yeast Rhodosporidium toruloides.</title>
        <authorList>
            <person name="Coradetti S.T."/>
            <person name="Pinel D."/>
            <person name="Geiselman G."/>
            <person name="Ito M."/>
            <person name="Mondo S."/>
            <person name="Reilly M.C."/>
            <person name="Cheng Y.F."/>
            <person name="Bauer S."/>
            <person name="Grigoriev I."/>
            <person name="Gladden J.M."/>
            <person name="Simmons B.A."/>
            <person name="Brem R."/>
            <person name="Arkin A.P."/>
            <person name="Skerker J.M."/>
        </authorList>
    </citation>
    <scope>NUCLEOTIDE SEQUENCE [LARGE SCALE GENOMIC DNA]</scope>
    <source>
        <strain evidence="2 3">NBRC 0880</strain>
    </source>
</reference>